<proteinExistence type="predicted"/>
<name>A0AA37T197_9ALTE</name>
<protein>
    <recommendedName>
        <fullName evidence="2">Fungal lipase-type domain-containing protein</fullName>
    </recommendedName>
</protein>
<reference evidence="3" key="1">
    <citation type="journal article" date="2014" name="Int. J. Syst. Evol. Microbiol.">
        <title>Complete genome sequence of Corynebacterium casei LMG S-19264T (=DSM 44701T), isolated from a smear-ripened cheese.</title>
        <authorList>
            <consortium name="US DOE Joint Genome Institute (JGI-PGF)"/>
            <person name="Walter F."/>
            <person name="Albersmeier A."/>
            <person name="Kalinowski J."/>
            <person name="Ruckert C."/>
        </authorList>
    </citation>
    <scope>NUCLEOTIDE SEQUENCE</scope>
    <source>
        <strain evidence="3">NBRC 110023</strain>
    </source>
</reference>
<dbReference type="InterPro" id="IPR051218">
    <property type="entry name" value="Sec_MonoDiacylglyc_Lipase"/>
</dbReference>
<dbReference type="PANTHER" id="PTHR45856">
    <property type="entry name" value="ALPHA/BETA-HYDROLASES SUPERFAMILY PROTEIN"/>
    <property type="match status" value="1"/>
</dbReference>
<organism evidence="3 4">
    <name type="scientific">Agaribacter marinus</name>
    <dbReference type="NCBI Taxonomy" id="1431249"/>
    <lineage>
        <taxon>Bacteria</taxon>
        <taxon>Pseudomonadati</taxon>
        <taxon>Pseudomonadota</taxon>
        <taxon>Gammaproteobacteria</taxon>
        <taxon>Alteromonadales</taxon>
        <taxon>Alteromonadaceae</taxon>
        <taxon>Agaribacter</taxon>
    </lineage>
</organism>
<keyword evidence="1" id="KW-0472">Membrane</keyword>
<accession>A0AA37T197</accession>
<evidence type="ECO:0000256" key="1">
    <source>
        <dbReference type="SAM" id="Phobius"/>
    </source>
</evidence>
<dbReference type="SUPFAM" id="SSF53474">
    <property type="entry name" value="alpha/beta-Hydrolases"/>
    <property type="match status" value="1"/>
</dbReference>
<dbReference type="GO" id="GO:0006629">
    <property type="term" value="P:lipid metabolic process"/>
    <property type="evidence" value="ECO:0007669"/>
    <property type="project" value="InterPro"/>
</dbReference>
<comment type="caution">
    <text evidence="3">The sequence shown here is derived from an EMBL/GenBank/DDBJ whole genome shotgun (WGS) entry which is preliminary data.</text>
</comment>
<dbReference type="AlphaFoldDB" id="A0AA37T197"/>
<evidence type="ECO:0000313" key="3">
    <source>
        <dbReference type="EMBL" id="GLR71925.1"/>
    </source>
</evidence>
<evidence type="ECO:0000313" key="4">
    <source>
        <dbReference type="Proteomes" id="UP001156601"/>
    </source>
</evidence>
<dbReference type="InterPro" id="IPR029058">
    <property type="entry name" value="AB_hydrolase_fold"/>
</dbReference>
<feature type="domain" description="Fungal lipase-type" evidence="2">
    <location>
        <begin position="101"/>
        <end position="227"/>
    </location>
</feature>
<evidence type="ECO:0000259" key="2">
    <source>
        <dbReference type="Pfam" id="PF01764"/>
    </source>
</evidence>
<sequence length="418" mass="45524">MPTLSPLNAAKIADAAYNMNIVDSLDENREGRNQQTGLRGTINEAGGFDASKRFEGQSGYDKVNAPVLFTKKLALNKGTKQTSGFGFFALGEGNRRNEAIVSTRGTATMSDVLTDLWTIPKVSPLGTKCHSGFIDTFESYFDDLKAFSNDIKNTGINTVHCVGHSLGGALASLNAEYFARQGYAVNLYTFGSPRVGYGSDFKQALESRRVKAFRVYNDGDPVPMVPCWPFVHTHGDCCIQRQVLIAPSAHSMTDSYMPSAAKFDSWSAVQRIPDPLSYQNVSVLEAALETGKHLGASTQKIIMYILKRLIRSAQVIVAASLITILSTLDFLAWLLHRAATLAVNFKKSLASLLKGVLRFIGKAAVSTVQMTETFIRYLLEQLFRLVSNKASMALIATLASPNIASMPVELPMVIMGAL</sequence>
<dbReference type="InterPro" id="IPR002921">
    <property type="entry name" value="Fungal_lipase-type"/>
</dbReference>
<keyword evidence="1" id="KW-1133">Transmembrane helix</keyword>
<keyword evidence="4" id="KW-1185">Reference proteome</keyword>
<reference evidence="3" key="2">
    <citation type="submission" date="2023-01" db="EMBL/GenBank/DDBJ databases">
        <title>Draft genome sequence of Agaribacter marinus strain NBRC 110023.</title>
        <authorList>
            <person name="Sun Q."/>
            <person name="Mori K."/>
        </authorList>
    </citation>
    <scope>NUCLEOTIDE SEQUENCE</scope>
    <source>
        <strain evidence="3">NBRC 110023</strain>
    </source>
</reference>
<dbReference type="PANTHER" id="PTHR45856:SF11">
    <property type="entry name" value="FUNGAL LIPASE-LIKE DOMAIN-CONTAINING PROTEIN"/>
    <property type="match status" value="1"/>
</dbReference>
<dbReference type="RefSeq" id="WP_284218260.1">
    <property type="nucleotide sequence ID" value="NZ_BSOT01000006.1"/>
</dbReference>
<dbReference type="CDD" id="cd00519">
    <property type="entry name" value="Lipase_3"/>
    <property type="match status" value="1"/>
</dbReference>
<dbReference type="Pfam" id="PF01764">
    <property type="entry name" value="Lipase_3"/>
    <property type="match status" value="1"/>
</dbReference>
<dbReference type="EMBL" id="BSOT01000006">
    <property type="protein sequence ID" value="GLR71925.1"/>
    <property type="molecule type" value="Genomic_DNA"/>
</dbReference>
<gene>
    <name evidence="3" type="ORF">GCM10007852_28330</name>
</gene>
<keyword evidence="1" id="KW-0812">Transmembrane</keyword>
<feature type="transmembrane region" description="Helical" evidence="1">
    <location>
        <begin position="315"/>
        <end position="336"/>
    </location>
</feature>
<dbReference type="Proteomes" id="UP001156601">
    <property type="component" value="Unassembled WGS sequence"/>
</dbReference>
<dbReference type="Gene3D" id="3.40.50.1820">
    <property type="entry name" value="alpha/beta hydrolase"/>
    <property type="match status" value="1"/>
</dbReference>